<organism evidence="2 3">
    <name type="scientific">Sorghum bicolor</name>
    <name type="common">Sorghum</name>
    <name type="synonym">Sorghum vulgare</name>
    <dbReference type="NCBI Taxonomy" id="4558"/>
    <lineage>
        <taxon>Eukaryota</taxon>
        <taxon>Viridiplantae</taxon>
        <taxon>Streptophyta</taxon>
        <taxon>Embryophyta</taxon>
        <taxon>Tracheophyta</taxon>
        <taxon>Spermatophyta</taxon>
        <taxon>Magnoliopsida</taxon>
        <taxon>Liliopsida</taxon>
        <taxon>Poales</taxon>
        <taxon>Poaceae</taxon>
        <taxon>PACMAD clade</taxon>
        <taxon>Panicoideae</taxon>
        <taxon>Andropogonodae</taxon>
        <taxon>Andropogoneae</taxon>
        <taxon>Sorghinae</taxon>
        <taxon>Sorghum</taxon>
    </lineage>
</organism>
<evidence type="ECO:0000313" key="3">
    <source>
        <dbReference type="Proteomes" id="UP000000768"/>
    </source>
</evidence>
<dbReference type="Proteomes" id="UP000000768">
    <property type="component" value="Chromosome 10"/>
</dbReference>
<dbReference type="InParanoid" id="A0A194YJP9"/>
<sequence>MRGRVGSQRCFPDSPPVPSATRVRCWSERPSGPSRRLHAVRRTRSSGSAGGNIPFACPRGPGTASGRCSTKCRTEQRYFPARTEPVLCSNKCRSGSGGRTRPGWVPRLCPLAKQRPAYGHQARCQARARASTAWPPLRKARPGRHVTIPHAGMRPASLDAQWNCQMPKSAWQVGTVTEHNCSAETHGDRWMSELSWDDTDGANLWHHQSASLLEIGVDLLSGVSPFTQSVFVGASTIPGKQMLAIYSSFKKWENKLAGQYTVHS</sequence>
<dbReference type="ExpressionAtlas" id="A0A194YJP9">
    <property type="expression patterns" value="baseline and differential"/>
</dbReference>
<proteinExistence type="predicted"/>
<evidence type="ECO:0000256" key="1">
    <source>
        <dbReference type="SAM" id="MobiDB-lite"/>
    </source>
</evidence>
<evidence type="ECO:0000313" key="2">
    <source>
        <dbReference type="EMBL" id="KXG19826.1"/>
    </source>
</evidence>
<feature type="compositionally biased region" description="Basic residues" evidence="1">
    <location>
        <begin position="35"/>
        <end position="44"/>
    </location>
</feature>
<dbReference type="Gramene" id="KXG19826">
    <property type="protein sequence ID" value="KXG19826"/>
    <property type="gene ID" value="SORBI_3010G122300"/>
</dbReference>
<dbReference type="EMBL" id="CM000769">
    <property type="protein sequence ID" value="KXG19826.1"/>
    <property type="molecule type" value="Genomic_DNA"/>
</dbReference>
<dbReference type="AlphaFoldDB" id="A0A194YJP9"/>
<reference evidence="2 3" key="1">
    <citation type="journal article" date="2009" name="Nature">
        <title>The Sorghum bicolor genome and the diversification of grasses.</title>
        <authorList>
            <person name="Paterson A.H."/>
            <person name="Bowers J.E."/>
            <person name="Bruggmann R."/>
            <person name="Dubchak I."/>
            <person name="Grimwood J."/>
            <person name="Gundlach H."/>
            <person name="Haberer G."/>
            <person name="Hellsten U."/>
            <person name="Mitros T."/>
            <person name="Poliakov A."/>
            <person name="Schmutz J."/>
            <person name="Spannagl M."/>
            <person name="Tang H."/>
            <person name="Wang X."/>
            <person name="Wicker T."/>
            <person name="Bharti A.K."/>
            <person name="Chapman J."/>
            <person name="Feltus F.A."/>
            <person name="Gowik U."/>
            <person name="Grigoriev I.V."/>
            <person name="Lyons E."/>
            <person name="Maher C.A."/>
            <person name="Martis M."/>
            <person name="Narechania A."/>
            <person name="Otillar R.P."/>
            <person name="Penning B.W."/>
            <person name="Salamov A.A."/>
            <person name="Wang Y."/>
            <person name="Zhang L."/>
            <person name="Carpita N.C."/>
            <person name="Freeling M."/>
            <person name="Gingle A.R."/>
            <person name="Hash C.T."/>
            <person name="Keller B."/>
            <person name="Klein P."/>
            <person name="Kresovich S."/>
            <person name="McCann M.C."/>
            <person name="Ming R."/>
            <person name="Peterson D.G."/>
            <person name="Mehboob-ur-Rahman"/>
            <person name="Ware D."/>
            <person name="Westhoff P."/>
            <person name="Mayer K.F."/>
            <person name="Messing J."/>
            <person name="Rokhsar D.S."/>
        </authorList>
    </citation>
    <scope>NUCLEOTIDE SEQUENCE [LARGE SCALE GENOMIC DNA]</scope>
    <source>
        <strain evidence="3">cv. BTx623</strain>
    </source>
</reference>
<reference evidence="3" key="2">
    <citation type="journal article" date="2018" name="Plant J.">
        <title>The Sorghum bicolor reference genome: improved assembly, gene annotations, a transcriptome atlas, and signatures of genome organization.</title>
        <authorList>
            <person name="McCormick R.F."/>
            <person name="Truong S.K."/>
            <person name="Sreedasyam A."/>
            <person name="Jenkins J."/>
            <person name="Shu S."/>
            <person name="Sims D."/>
            <person name="Kennedy M."/>
            <person name="Amirebrahimi M."/>
            <person name="Weers B.D."/>
            <person name="McKinley B."/>
            <person name="Mattison A."/>
            <person name="Morishige D.T."/>
            <person name="Grimwood J."/>
            <person name="Schmutz J."/>
            <person name="Mullet J.E."/>
        </authorList>
    </citation>
    <scope>NUCLEOTIDE SEQUENCE [LARGE SCALE GENOMIC DNA]</scope>
    <source>
        <strain evidence="3">cv. BTx623</strain>
    </source>
</reference>
<name>A0A194YJP9_SORBI</name>
<accession>A0A194YJP9</accession>
<gene>
    <name evidence="2" type="ORF">SORBI_3010G122300</name>
</gene>
<keyword evidence="3" id="KW-1185">Reference proteome</keyword>
<protein>
    <submittedName>
        <fullName evidence="2">Uncharacterized protein</fullName>
    </submittedName>
</protein>
<feature type="region of interest" description="Disordered" evidence="1">
    <location>
        <begin position="1"/>
        <end position="56"/>
    </location>
</feature>